<keyword evidence="1" id="KW-0812">Transmembrane</keyword>
<dbReference type="AlphaFoldDB" id="A0AAE3L481"/>
<dbReference type="RefSeq" id="WP_257532125.1">
    <property type="nucleotide sequence ID" value="NZ_JANKAS010000011.1"/>
</dbReference>
<feature type="domain" description="Penicillin-binding protein transpeptidase" evidence="2">
    <location>
        <begin position="162"/>
        <end position="464"/>
    </location>
</feature>
<gene>
    <name evidence="4" type="ORF">NSA47_11485</name>
</gene>
<sequence length="472" mass="52044">MKMNKEENRIIIVLFSLSLVFIALIVYLSYFEVFEAASIKNNNYNRRVWLEEEYVTRGSIYDRNHTLLASSTRDKEQNQERDYKYGNLYSHIIGYTHRELGKEGLEKTYNDALINLSESNSLNEFKKVIASMDKELRGNDLILTLDHGLQQYAKDLLGKQKGSIVVMNPSNGEIYTMVSYPDFDPNHLKENWDSILQNPDSPLLNRATSGLYTPGSIFKVITTSSALESEGINTDFDCKGQVNIDGYVLRDYNGIAHGHVDLHDSLVKSCNVAFSQIGVELGGKKLEETSEKFMLNHKIPFDLDTKQSTFPKSKMSKADLGASGIGQGKTLVTPLNMAMMASAIANDGKIMKPNIVKEILTPAGKSLSTKEPEVLSTAISPEIARSIKDMMVDVVNQGTGKNAKTSAVQIAGKTGTAENAHENAHAWFVGFAPAEEPQVAIAVILENHGSTGGSSAAPMARKIITQALKELR</sequence>
<feature type="transmembrane region" description="Helical" evidence="1">
    <location>
        <begin position="12"/>
        <end position="31"/>
    </location>
</feature>
<dbReference type="InterPro" id="IPR036138">
    <property type="entry name" value="PBP_dimer_sf"/>
</dbReference>
<dbReference type="GO" id="GO:0071972">
    <property type="term" value="F:peptidoglycan L,D-transpeptidase activity"/>
    <property type="evidence" value="ECO:0007669"/>
    <property type="project" value="TreeGrafter"/>
</dbReference>
<feature type="domain" description="Penicillin binding protein A dimerisation" evidence="3">
    <location>
        <begin position="57"/>
        <end position="134"/>
    </location>
</feature>
<accession>A0AAE3L481</accession>
<dbReference type="Gene3D" id="3.40.710.10">
    <property type="entry name" value="DD-peptidase/beta-lactamase superfamily"/>
    <property type="match status" value="1"/>
</dbReference>
<dbReference type="GO" id="GO:0071555">
    <property type="term" value="P:cell wall organization"/>
    <property type="evidence" value="ECO:0007669"/>
    <property type="project" value="TreeGrafter"/>
</dbReference>
<dbReference type="InterPro" id="IPR012338">
    <property type="entry name" value="Beta-lactam/transpept-like"/>
</dbReference>
<keyword evidence="5" id="KW-1185">Reference proteome</keyword>
<keyword evidence="1" id="KW-1133">Transmembrane helix</keyword>
<name>A0AAE3L481_9FIRM</name>
<proteinExistence type="predicted"/>
<dbReference type="InterPro" id="IPR001460">
    <property type="entry name" value="PCN-bd_Tpept"/>
</dbReference>
<organism evidence="4 5">
    <name type="scientific">Irregularibacter muris</name>
    <dbReference type="NCBI Taxonomy" id="1796619"/>
    <lineage>
        <taxon>Bacteria</taxon>
        <taxon>Bacillati</taxon>
        <taxon>Bacillota</taxon>
        <taxon>Clostridia</taxon>
        <taxon>Eubacteriales</taxon>
        <taxon>Eubacteriaceae</taxon>
        <taxon>Irregularibacter</taxon>
    </lineage>
</organism>
<reference evidence="4" key="1">
    <citation type="submission" date="2022-07" db="EMBL/GenBank/DDBJ databases">
        <title>Enhanced cultured diversity of the mouse gut microbiota enables custom-made synthetic communities.</title>
        <authorList>
            <person name="Afrizal A."/>
        </authorList>
    </citation>
    <scope>NUCLEOTIDE SEQUENCE</scope>
    <source>
        <strain evidence="4">DSM 28593</strain>
    </source>
</reference>
<dbReference type="PANTHER" id="PTHR30627:SF24">
    <property type="entry name" value="PENICILLIN-BINDING PROTEIN 4B"/>
    <property type="match status" value="1"/>
</dbReference>
<comment type="caution">
    <text evidence="4">The sequence shown here is derived from an EMBL/GenBank/DDBJ whole genome shotgun (WGS) entry which is preliminary data.</text>
</comment>
<evidence type="ECO:0000313" key="4">
    <source>
        <dbReference type="EMBL" id="MCR1899598.1"/>
    </source>
</evidence>
<dbReference type="GO" id="GO:0008658">
    <property type="term" value="F:penicillin binding"/>
    <property type="evidence" value="ECO:0007669"/>
    <property type="project" value="InterPro"/>
</dbReference>
<protein>
    <submittedName>
        <fullName evidence="4">Penicillin-binding transpeptidase domain-containing protein</fullName>
    </submittedName>
</protein>
<keyword evidence="1" id="KW-0472">Membrane</keyword>
<dbReference type="GO" id="GO:0005886">
    <property type="term" value="C:plasma membrane"/>
    <property type="evidence" value="ECO:0007669"/>
    <property type="project" value="TreeGrafter"/>
</dbReference>
<dbReference type="InterPro" id="IPR054120">
    <property type="entry name" value="PBPA_dimer"/>
</dbReference>
<dbReference type="EMBL" id="JANKAS010000011">
    <property type="protein sequence ID" value="MCR1899598.1"/>
    <property type="molecule type" value="Genomic_DNA"/>
</dbReference>
<evidence type="ECO:0000259" key="2">
    <source>
        <dbReference type="Pfam" id="PF00905"/>
    </source>
</evidence>
<evidence type="ECO:0000256" key="1">
    <source>
        <dbReference type="SAM" id="Phobius"/>
    </source>
</evidence>
<evidence type="ECO:0000313" key="5">
    <source>
        <dbReference type="Proteomes" id="UP001205748"/>
    </source>
</evidence>
<dbReference type="Proteomes" id="UP001205748">
    <property type="component" value="Unassembled WGS sequence"/>
</dbReference>
<evidence type="ECO:0000259" key="3">
    <source>
        <dbReference type="Pfam" id="PF21922"/>
    </source>
</evidence>
<dbReference type="PANTHER" id="PTHR30627">
    <property type="entry name" value="PEPTIDOGLYCAN D,D-TRANSPEPTIDASE"/>
    <property type="match status" value="1"/>
</dbReference>
<dbReference type="SUPFAM" id="SSF56519">
    <property type="entry name" value="Penicillin binding protein dimerisation domain"/>
    <property type="match status" value="1"/>
</dbReference>
<dbReference type="SUPFAM" id="SSF56601">
    <property type="entry name" value="beta-lactamase/transpeptidase-like"/>
    <property type="match status" value="1"/>
</dbReference>
<dbReference type="Gene3D" id="3.90.1310.10">
    <property type="entry name" value="Penicillin-binding protein 2a (Domain 2)"/>
    <property type="match status" value="1"/>
</dbReference>
<dbReference type="Pfam" id="PF21922">
    <property type="entry name" value="PBP_dimer_2"/>
    <property type="match status" value="1"/>
</dbReference>
<dbReference type="InterPro" id="IPR050515">
    <property type="entry name" value="Beta-lactam/transpept"/>
</dbReference>
<dbReference type="Pfam" id="PF00905">
    <property type="entry name" value="Transpeptidase"/>
    <property type="match status" value="1"/>
</dbReference>